<accession>A0A9P5ZZA5</accession>
<evidence type="ECO:0000313" key="2">
    <source>
        <dbReference type="Proteomes" id="UP000807025"/>
    </source>
</evidence>
<sequence length="105" mass="11585">MAIPWVTPWTVTLASSLSLSFASTGWKYCLLIQDSLSSFSTTFSTTFSTMTLFIYTPQSCQSVNGEREYAPLRRSWGDLGLEGQRTALLEAVLGPKEKEIGHSAQ</sequence>
<dbReference type="EMBL" id="MU154550">
    <property type="protein sequence ID" value="KAF9496729.1"/>
    <property type="molecule type" value="Genomic_DNA"/>
</dbReference>
<dbReference type="AlphaFoldDB" id="A0A9P5ZZA5"/>
<gene>
    <name evidence="1" type="ORF">BDN71DRAFT_1430116</name>
</gene>
<reference evidence="1" key="1">
    <citation type="submission" date="2020-11" db="EMBL/GenBank/DDBJ databases">
        <authorList>
            <consortium name="DOE Joint Genome Institute"/>
            <person name="Ahrendt S."/>
            <person name="Riley R."/>
            <person name="Andreopoulos W."/>
            <person name="Labutti K."/>
            <person name="Pangilinan J."/>
            <person name="Ruiz-Duenas F.J."/>
            <person name="Barrasa J.M."/>
            <person name="Sanchez-Garcia M."/>
            <person name="Camarero S."/>
            <person name="Miyauchi S."/>
            <person name="Serrano A."/>
            <person name="Linde D."/>
            <person name="Babiker R."/>
            <person name="Drula E."/>
            <person name="Ayuso-Fernandez I."/>
            <person name="Pacheco R."/>
            <person name="Padilla G."/>
            <person name="Ferreira P."/>
            <person name="Barriuso J."/>
            <person name="Kellner H."/>
            <person name="Castanera R."/>
            <person name="Alfaro M."/>
            <person name="Ramirez L."/>
            <person name="Pisabarro A.G."/>
            <person name="Kuo A."/>
            <person name="Tritt A."/>
            <person name="Lipzen A."/>
            <person name="He G."/>
            <person name="Yan M."/>
            <person name="Ng V."/>
            <person name="Cullen D."/>
            <person name="Martin F."/>
            <person name="Rosso M.-N."/>
            <person name="Henrissat B."/>
            <person name="Hibbett D."/>
            <person name="Martinez A.T."/>
            <person name="Grigoriev I.V."/>
        </authorList>
    </citation>
    <scope>NUCLEOTIDE SEQUENCE</scope>
    <source>
        <strain evidence="1">ATCC 90797</strain>
    </source>
</reference>
<keyword evidence="2" id="KW-1185">Reference proteome</keyword>
<protein>
    <submittedName>
        <fullName evidence="1">Uncharacterized protein</fullName>
    </submittedName>
</protein>
<evidence type="ECO:0000313" key="1">
    <source>
        <dbReference type="EMBL" id="KAF9496729.1"/>
    </source>
</evidence>
<proteinExistence type="predicted"/>
<comment type="caution">
    <text evidence="1">The sequence shown here is derived from an EMBL/GenBank/DDBJ whole genome shotgun (WGS) entry which is preliminary data.</text>
</comment>
<organism evidence="1 2">
    <name type="scientific">Pleurotus eryngii</name>
    <name type="common">Boletus of the steppes</name>
    <dbReference type="NCBI Taxonomy" id="5323"/>
    <lineage>
        <taxon>Eukaryota</taxon>
        <taxon>Fungi</taxon>
        <taxon>Dikarya</taxon>
        <taxon>Basidiomycota</taxon>
        <taxon>Agaricomycotina</taxon>
        <taxon>Agaricomycetes</taxon>
        <taxon>Agaricomycetidae</taxon>
        <taxon>Agaricales</taxon>
        <taxon>Pleurotineae</taxon>
        <taxon>Pleurotaceae</taxon>
        <taxon>Pleurotus</taxon>
    </lineage>
</organism>
<dbReference type="Proteomes" id="UP000807025">
    <property type="component" value="Unassembled WGS sequence"/>
</dbReference>
<name>A0A9P5ZZA5_PLEER</name>